<dbReference type="PANTHER" id="PTHR35333">
    <property type="entry name" value="BETA-LACTAMASE"/>
    <property type="match status" value="1"/>
</dbReference>
<feature type="domain" description="Beta-lactamase class A catalytic" evidence="2">
    <location>
        <begin position="34"/>
        <end position="266"/>
    </location>
</feature>
<evidence type="ECO:0000259" key="2">
    <source>
        <dbReference type="Pfam" id="PF13354"/>
    </source>
</evidence>
<dbReference type="AlphaFoldDB" id="A0A3S5YBS1"/>
<feature type="region of interest" description="Disordered" evidence="1">
    <location>
        <begin position="68"/>
        <end position="89"/>
    </location>
</feature>
<dbReference type="GO" id="GO:0046677">
    <property type="term" value="P:response to antibiotic"/>
    <property type="evidence" value="ECO:0007669"/>
    <property type="project" value="InterPro"/>
</dbReference>
<name>A0A3S5YBS1_RHOH1</name>
<accession>A0A3S5YBS1</accession>
<proteinExistence type="predicted"/>
<dbReference type="InterPro" id="IPR000871">
    <property type="entry name" value="Beta-lactam_class-A"/>
</dbReference>
<dbReference type="Proteomes" id="UP001154400">
    <property type="component" value="Chromosome"/>
</dbReference>
<reference evidence="3" key="1">
    <citation type="journal article" date="2010" name="PLoS Genet.">
        <title>The genome of a pathogenic rhodococcus: cooptive virulence underpinned by key gene acquisitions.</title>
        <authorList>
            <person name="Letek M."/>
            <person name="Gonzalez P."/>
            <person name="Macarthur I."/>
            <person name="Rodriguez H."/>
            <person name="Freeman T.C."/>
            <person name="Valero-Rello A."/>
            <person name="Blanco M."/>
            <person name="Buckley T."/>
            <person name="Cherevach I."/>
            <person name="Fahey R."/>
            <person name="Hapeshi A."/>
            <person name="Holdstock J."/>
            <person name="Leadon D."/>
            <person name="Navas J."/>
            <person name="Ocampo A."/>
            <person name="Quail M.A."/>
            <person name="Sanders M."/>
            <person name="Scortti M.M."/>
            <person name="Prescott J.F."/>
            <person name="Fogarty U."/>
            <person name="Meijer W.G."/>
            <person name="Parkhill J."/>
            <person name="Bentley S.D."/>
            <person name="Vazquez-Boland J.A."/>
        </authorList>
    </citation>
    <scope>NUCLEOTIDE SEQUENCE [LARGE SCALE GENOMIC DNA]</scope>
    <source>
        <strain evidence="3 4">103S</strain>
    </source>
</reference>
<evidence type="ECO:0000313" key="4">
    <source>
        <dbReference type="Proteomes" id="UP000006892"/>
    </source>
</evidence>
<dbReference type="GO" id="GO:0030655">
    <property type="term" value="P:beta-lactam antibiotic catabolic process"/>
    <property type="evidence" value="ECO:0007669"/>
    <property type="project" value="InterPro"/>
</dbReference>
<protein>
    <submittedName>
        <fullName evidence="3">Beta-lactamase</fullName>
    </submittedName>
</protein>
<evidence type="ECO:0000256" key="1">
    <source>
        <dbReference type="SAM" id="MobiDB-lite"/>
    </source>
</evidence>
<organism evidence="3">
    <name type="scientific">Rhodococcus hoagii (strain 103S)</name>
    <name type="common">Rhodococcus equi</name>
    <dbReference type="NCBI Taxonomy" id="685727"/>
    <lineage>
        <taxon>Bacteria</taxon>
        <taxon>Bacillati</taxon>
        <taxon>Actinomycetota</taxon>
        <taxon>Actinomycetes</taxon>
        <taxon>Mycobacteriales</taxon>
        <taxon>Nocardiaceae</taxon>
        <taxon>Prescottella</taxon>
    </lineage>
</organism>
<dbReference type="InterPro" id="IPR012338">
    <property type="entry name" value="Beta-lactam/transpept-like"/>
</dbReference>
<feature type="compositionally biased region" description="Polar residues" evidence="1">
    <location>
        <begin position="73"/>
        <end position="89"/>
    </location>
</feature>
<dbReference type="GO" id="GO:0008800">
    <property type="term" value="F:beta-lactamase activity"/>
    <property type="evidence" value="ECO:0007669"/>
    <property type="project" value="InterPro"/>
</dbReference>
<dbReference type="Pfam" id="PF13354">
    <property type="entry name" value="Beta-lactamase2"/>
    <property type="match status" value="1"/>
</dbReference>
<dbReference type="PANTHER" id="PTHR35333:SF3">
    <property type="entry name" value="BETA-LACTAMASE-TYPE TRANSPEPTIDASE FOLD CONTAINING PROTEIN"/>
    <property type="match status" value="1"/>
</dbReference>
<dbReference type="Gene3D" id="3.40.710.10">
    <property type="entry name" value="DD-peptidase/beta-lactamase superfamily"/>
    <property type="match status" value="1"/>
</dbReference>
<evidence type="ECO:0000313" key="3">
    <source>
        <dbReference type="EMBL" id="CBH50011.1"/>
    </source>
</evidence>
<dbReference type="RefSeq" id="WP_013417178.1">
    <property type="nucleotide sequence ID" value="NC_014659.1"/>
</dbReference>
<dbReference type="SUPFAM" id="SSF56601">
    <property type="entry name" value="beta-lactamase/transpeptidase-like"/>
    <property type="match status" value="1"/>
</dbReference>
<dbReference type="KEGG" id="req:REQ_40330"/>
<dbReference type="InterPro" id="IPR045155">
    <property type="entry name" value="Beta-lactam_cat"/>
</dbReference>
<sequence length="297" mass="30918">MTATGRVADVFADAAVRGWMHAVPVSGGRAGVDIGVGADDPVVTASVYKLPLVVAFCRLVDAGDLDPREQVTLDPSTRTTGPTGVSQMSDPVRMSLRDMARSMMAMSDNAAADELLRRVGVDRVNETMRSLGLSSTRIVGGTSDILESLVADTGTRSPAEAFAAIGDNDSVVFPRGYDPVLSSATTPRDMTTLLSAVWSGAVLSADQTAFVRAVMASQIFTARLRSGFPFADVVVAGKTGTLGAVRNEVGVIEFPDGDAFAVAVFTRAARADALLPRADAAIGQAARTAIAELRKLA</sequence>
<dbReference type="EMBL" id="FN563149">
    <property type="protein sequence ID" value="CBH50011.1"/>
    <property type="molecule type" value="Genomic_DNA"/>
</dbReference>
<gene>
    <name evidence="3" type="ordered locus">REQ_40330</name>
</gene>